<accession>H5UZ39</accession>
<keyword evidence="3" id="KW-1185">Reference proteome</keyword>
<proteinExistence type="predicted"/>
<name>H5UZ39_ATLHE</name>
<organism evidence="2 3">
    <name type="scientific">Atlantibacter hermannii NBRC 105704</name>
    <dbReference type="NCBI Taxonomy" id="1115512"/>
    <lineage>
        <taxon>Bacteria</taxon>
        <taxon>Pseudomonadati</taxon>
        <taxon>Pseudomonadota</taxon>
        <taxon>Gammaproteobacteria</taxon>
        <taxon>Enterobacterales</taxon>
        <taxon>Enterobacteriaceae</taxon>
        <taxon>Atlantibacter</taxon>
    </lineage>
</organism>
<reference evidence="2 3" key="1">
    <citation type="submission" date="2012-02" db="EMBL/GenBank/DDBJ databases">
        <title>Whole genome shotgun sequence of Escherichia hermannii NBRC 105704.</title>
        <authorList>
            <person name="Yoshida I."/>
            <person name="Hosoyama A."/>
            <person name="Tsuchikane K."/>
            <person name="Katsumata H."/>
            <person name="Yamazaki S."/>
            <person name="Fujita N."/>
        </authorList>
    </citation>
    <scope>NUCLEOTIDE SEQUENCE [LARGE SCALE GENOMIC DNA]</scope>
    <source>
        <strain evidence="2 3">NBRC 105704</strain>
    </source>
</reference>
<protein>
    <submittedName>
        <fullName evidence="2">Uncharacterized protein</fullName>
    </submittedName>
</protein>
<keyword evidence="1" id="KW-0472">Membrane</keyword>
<feature type="transmembrane region" description="Helical" evidence="1">
    <location>
        <begin position="12"/>
        <end position="37"/>
    </location>
</feature>
<comment type="caution">
    <text evidence="2">The sequence shown here is derived from an EMBL/GenBank/DDBJ whole genome shotgun (WGS) entry which is preliminary data.</text>
</comment>
<keyword evidence="1" id="KW-0812">Transmembrane</keyword>
<keyword evidence="1" id="KW-1133">Transmembrane helix</keyword>
<sequence length="79" mass="8475">MGLTIVFVLQPPLFVFQLLTFAVQLALTFVQLTVSILKLPAPVIILAALIVRTLPSPIVTPVVASVIILRIRVINSAGD</sequence>
<evidence type="ECO:0000313" key="2">
    <source>
        <dbReference type="EMBL" id="GAB50997.1"/>
    </source>
</evidence>
<dbReference type="Proteomes" id="UP000010297">
    <property type="component" value="Unassembled WGS sequence"/>
</dbReference>
<evidence type="ECO:0000256" key="1">
    <source>
        <dbReference type="SAM" id="Phobius"/>
    </source>
</evidence>
<evidence type="ECO:0000313" key="3">
    <source>
        <dbReference type="Proteomes" id="UP000010297"/>
    </source>
</evidence>
<dbReference type="AlphaFoldDB" id="H5UZ39"/>
<gene>
    <name evidence="2" type="ORF">EH105704_02_00260</name>
</gene>
<feature type="transmembrane region" description="Helical" evidence="1">
    <location>
        <begin position="43"/>
        <end position="69"/>
    </location>
</feature>
<dbReference type="EMBL" id="BAFF01000002">
    <property type="protein sequence ID" value="GAB50997.1"/>
    <property type="molecule type" value="Genomic_DNA"/>
</dbReference>